<comment type="caution">
    <text evidence="1">The sequence shown here is derived from an EMBL/GenBank/DDBJ whole genome shotgun (WGS) entry which is preliminary data.</text>
</comment>
<organism evidence="1 2">
    <name type="scientific">Brevibacillus panacihumi</name>
    <dbReference type="NCBI Taxonomy" id="497735"/>
    <lineage>
        <taxon>Bacteria</taxon>
        <taxon>Bacillati</taxon>
        <taxon>Bacillota</taxon>
        <taxon>Bacilli</taxon>
        <taxon>Bacillales</taxon>
        <taxon>Paenibacillaceae</taxon>
        <taxon>Brevibacillus</taxon>
    </lineage>
</organism>
<dbReference type="Proteomes" id="UP000281915">
    <property type="component" value="Unassembled WGS sequence"/>
</dbReference>
<dbReference type="RefSeq" id="WP_122914800.1">
    <property type="nucleotide sequence ID" value="NZ_RHHT01000046.1"/>
</dbReference>
<dbReference type="EMBL" id="RHHT01000046">
    <property type="protein sequence ID" value="RNB75144.1"/>
    <property type="molecule type" value="Genomic_DNA"/>
</dbReference>
<sequence>MHLQDSLEYLSETTQQAILQEHARRFGLDTQEPLFDRLADPAFAQHVWEHSSEWERSVIRQFVQFAPRGFFTRRDWEKVSIKEQRLMSVGLTRLRRLGIVITVRKMWSEIGYMMPHEIREHLTGCLLPEPDAAYVTLSKTLPYYIPAGRGIHLDLIGLLIFIRDHEIPVTQKGTVHRRYQQKMAELLTIEDVHLQGLQLPAWETEPPAGRELLIALDLAWKLGLVWERDRLLALDEERIGRWLSQSPSSRFSDMYRIVCEQYLPQEPWWDAMVCVMDQAPADQWCSLEAQLSMLREAGFDVPVEAGKKVAEQWLHLLGGLGWVQLGIDEKEQIYWRWNVMARAEEQEGWYVDPSGEVTIPPLVPLQAIWKLSDFCTIQSDGTLLRAELQDKSVQAYLTAGGDETQIIGLLQAHCIHPLPDAIGELVSHWAKTARQIQIEPVYRVRTAHPGFLAEWKEMADFQPFLKQLLSPTEFLLTAEEHGRWVDLLRHYGYEPHLLDTADEVKKNHYDRQDEQTRVGLIQVSQPWEGYAVENTFPDLGDEVARITALPKVWTQHMQSYHPQSLRDLFKRATELQLDVELQSDGPSTWSGKPSDLCVEMGYWMVTIAGRNGKKRMRLDDIGRVRILVPDFLYEEK</sequence>
<evidence type="ECO:0000313" key="2">
    <source>
        <dbReference type="Proteomes" id="UP000281915"/>
    </source>
</evidence>
<gene>
    <name evidence="1" type="ORF">EDM58_18925</name>
</gene>
<accession>A0A3M8CHA9</accession>
<reference evidence="1 2" key="1">
    <citation type="submission" date="2018-10" db="EMBL/GenBank/DDBJ databases">
        <title>Phylogenomics of Brevibacillus.</title>
        <authorList>
            <person name="Dunlap C."/>
        </authorList>
    </citation>
    <scope>NUCLEOTIDE SEQUENCE [LARGE SCALE GENOMIC DNA]</scope>
    <source>
        <strain evidence="1 2">JCM 15085</strain>
    </source>
</reference>
<proteinExistence type="predicted"/>
<dbReference type="AlphaFoldDB" id="A0A3M8CHA9"/>
<evidence type="ECO:0008006" key="3">
    <source>
        <dbReference type="Google" id="ProtNLM"/>
    </source>
</evidence>
<evidence type="ECO:0000313" key="1">
    <source>
        <dbReference type="EMBL" id="RNB75144.1"/>
    </source>
</evidence>
<protein>
    <recommendedName>
        <fullName evidence="3">Helicase XPB/Ssl2 N-terminal domain-containing protein</fullName>
    </recommendedName>
</protein>
<name>A0A3M8CHA9_9BACL</name>